<dbReference type="InterPro" id="IPR052770">
    <property type="entry name" value="Cobalt_transport_CbiQ"/>
</dbReference>
<comment type="subcellular location">
    <subcellularLocation>
        <location evidence="1">Membrane</location>
        <topology evidence="1">Multi-pass membrane protein</topology>
    </subcellularLocation>
</comment>
<feature type="transmembrane region" description="Helical" evidence="5">
    <location>
        <begin position="97"/>
        <end position="119"/>
    </location>
</feature>
<protein>
    <submittedName>
        <fullName evidence="6">Energy-coupling factor transporter transmembrane component T family protein</fullName>
    </submittedName>
</protein>
<dbReference type="PANTHER" id="PTHR43723:SF1">
    <property type="entry name" value="COBALT TRANSPORT PROTEIN CBIQ"/>
    <property type="match status" value="1"/>
</dbReference>
<evidence type="ECO:0000313" key="7">
    <source>
        <dbReference type="Proteomes" id="UP001597041"/>
    </source>
</evidence>
<dbReference type="EMBL" id="JBHTKK010000028">
    <property type="protein sequence ID" value="MFD1067819.1"/>
    <property type="molecule type" value="Genomic_DNA"/>
</dbReference>
<evidence type="ECO:0000256" key="1">
    <source>
        <dbReference type="ARBA" id="ARBA00004141"/>
    </source>
</evidence>
<keyword evidence="3 5" id="KW-1133">Transmembrane helix</keyword>
<evidence type="ECO:0000256" key="5">
    <source>
        <dbReference type="SAM" id="Phobius"/>
    </source>
</evidence>
<feature type="transmembrane region" description="Helical" evidence="5">
    <location>
        <begin position="12"/>
        <end position="45"/>
    </location>
</feature>
<evidence type="ECO:0000256" key="4">
    <source>
        <dbReference type="ARBA" id="ARBA00023136"/>
    </source>
</evidence>
<evidence type="ECO:0000256" key="2">
    <source>
        <dbReference type="ARBA" id="ARBA00022692"/>
    </source>
</evidence>
<accession>A0ABW3NKD1</accession>
<keyword evidence="2 5" id="KW-0812">Transmembrane</keyword>
<comment type="caution">
    <text evidence="6">The sequence shown here is derived from an EMBL/GenBank/DDBJ whole genome shotgun (WGS) entry which is preliminary data.</text>
</comment>
<keyword evidence="7" id="KW-1185">Reference proteome</keyword>
<proteinExistence type="predicted"/>
<organism evidence="6 7">
    <name type="scientific">Oceanobacillus locisalsi</name>
    <dbReference type="NCBI Taxonomy" id="546107"/>
    <lineage>
        <taxon>Bacteria</taxon>
        <taxon>Bacillati</taxon>
        <taxon>Bacillota</taxon>
        <taxon>Bacilli</taxon>
        <taxon>Bacillales</taxon>
        <taxon>Bacillaceae</taxon>
        <taxon>Oceanobacillus</taxon>
    </lineage>
</organism>
<reference evidence="7" key="1">
    <citation type="journal article" date="2019" name="Int. J. Syst. Evol. Microbiol.">
        <title>The Global Catalogue of Microorganisms (GCM) 10K type strain sequencing project: providing services to taxonomists for standard genome sequencing and annotation.</title>
        <authorList>
            <consortium name="The Broad Institute Genomics Platform"/>
            <consortium name="The Broad Institute Genome Sequencing Center for Infectious Disease"/>
            <person name="Wu L."/>
            <person name="Ma J."/>
        </authorList>
    </citation>
    <scope>NUCLEOTIDE SEQUENCE [LARGE SCALE GENOMIC DNA]</scope>
    <source>
        <strain evidence="7">CCUG 56608</strain>
    </source>
</reference>
<dbReference type="RefSeq" id="WP_379593972.1">
    <property type="nucleotide sequence ID" value="NZ_JBHTKK010000028.1"/>
</dbReference>
<dbReference type="InterPro" id="IPR003339">
    <property type="entry name" value="ABC/ECF_trnsptr_transmembrane"/>
</dbReference>
<keyword evidence="4 5" id="KW-0472">Membrane</keyword>
<sequence>MIQSINPTIKALAVLIPGILLSFAFDMITPLIFLIYILMLTLFFTNIPLKKWLLFFIPLSLFAIGLAWMTMLYTDESYNTGPVVFQFLWFEITSGSFQVGISLALRSLCFISLSLLFALTTDPTKFMLSLMQQAKLSPKLTYGILAGYRFLPTFKTELNLIRQAHQIRGVQRTKGLRQKWQNNKQYIIPLLASSIRKAERVAIAMESKGFTGERNRTFYHQLTISSKDWIFFISMFVALCFAFFISDQLGFLRLIGQG</sequence>
<dbReference type="Pfam" id="PF02361">
    <property type="entry name" value="CbiQ"/>
    <property type="match status" value="1"/>
</dbReference>
<evidence type="ECO:0000313" key="6">
    <source>
        <dbReference type="EMBL" id="MFD1067819.1"/>
    </source>
</evidence>
<evidence type="ECO:0000256" key="3">
    <source>
        <dbReference type="ARBA" id="ARBA00022989"/>
    </source>
</evidence>
<name>A0ABW3NKD1_9BACI</name>
<dbReference type="Proteomes" id="UP001597041">
    <property type="component" value="Unassembled WGS sequence"/>
</dbReference>
<dbReference type="CDD" id="cd16914">
    <property type="entry name" value="EcfT"/>
    <property type="match status" value="1"/>
</dbReference>
<feature type="transmembrane region" description="Helical" evidence="5">
    <location>
        <begin position="52"/>
        <end position="73"/>
    </location>
</feature>
<feature type="transmembrane region" description="Helical" evidence="5">
    <location>
        <begin position="229"/>
        <end position="246"/>
    </location>
</feature>
<gene>
    <name evidence="6" type="ORF">ACFQ19_17565</name>
</gene>
<dbReference type="PANTHER" id="PTHR43723">
    <property type="entry name" value="COBALT TRANSPORT PROTEIN CBIQ"/>
    <property type="match status" value="1"/>
</dbReference>